<dbReference type="PANTHER" id="PTHR24300">
    <property type="entry name" value="CYTOCHROME P450 508A4-RELATED"/>
    <property type="match status" value="1"/>
</dbReference>
<dbReference type="GO" id="GO:0020037">
    <property type="term" value="F:heme binding"/>
    <property type="evidence" value="ECO:0007669"/>
    <property type="project" value="InterPro"/>
</dbReference>
<dbReference type="PANTHER" id="PTHR24300:SF403">
    <property type="entry name" value="CYTOCHROME P450 306A1"/>
    <property type="match status" value="1"/>
</dbReference>
<keyword evidence="9" id="KW-1133">Transmembrane helix</keyword>
<dbReference type="Gene3D" id="1.10.630.10">
    <property type="entry name" value="Cytochrome P450"/>
    <property type="match status" value="1"/>
</dbReference>
<keyword evidence="9" id="KW-0812">Transmembrane</keyword>
<comment type="cofactor">
    <cofactor evidence="1 7">
        <name>heme</name>
        <dbReference type="ChEBI" id="CHEBI:30413"/>
    </cofactor>
</comment>
<feature type="transmembrane region" description="Helical" evidence="9">
    <location>
        <begin position="73"/>
        <end position="91"/>
    </location>
</feature>
<evidence type="ECO:0000313" key="10">
    <source>
        <dbReference type="EMBL" id="KAK3733030.1"/>
    </source>
</evidence>
<evidence type="ECO:0000256" key="5">
    <source>
        <dbReference type="ARBA" id="ARBA00023004"/>
    </source>
</evidence>
<keyword evidence="4 8" id="KW-0560">Oxidoreductase</keyword>
<dbReference type="GO" id="GO:0016712">
    <property type="term" value="F:oxidoreductase activity, acting on paired donors, with incorporation or reduction of molecular oxygen, reduced flavin or flavoprotein as one donor, and incorporation of one atom of oxygen"/>
    <property type="evidence" value="ECO:0007669"/>
    <property type="project" value="TreeGrafter"/>
</dbReference>
<dbReference type="GO" id="GO:0005506">
    <property type="term" value="F:iron ion binding"/>
    <property type="evidence" value="ECO:0007669"/>
    <property type="project" value="InterPro"/>
</dbReference>
<sequence>MVFQTLLGFDPPTLVIVAVTLLVILVVSSWTRTPANLPPCPVRPFPVLGHLAYMSKDPRGVIMDWSKQTGDIFSLYFGTTLVIVISGYDVLKETLVKQADIFSDRPKTGMFPILKTFNGIINTSGPLWKENRSTVLSILRTFGMGKNVMAEKIEEEVHAYLEEIKRLGGKPADIKEITCRAVSNVICNFLLGKRFEYNDSYYLKFLKMFDQTVASASAGSLHKWFPSVQYIPGDPFKTKQVVVNRGAFDNFAQEFIEKVEDNETGGINRDNIIAYYLREMREKHDKGQSTHLSDEGLMRVISDFMIAGSETTTSTILWFFLYMLHNPDVQRKIHEEIDEEIGTDRNPKITDRSKLTYVNAAIMETQRAASIVPLGLFHTCIQETSVRGYTIPKDTLIMTHLDGVLLSEQLWGDPQNFRPERFIDEKGNLQSPDHFVAFSMGRRLCLGEALAKAELFLFITYTLQKYRVVPEDPDSLPPFDSILGITRAPKPHKLRLVKRDAAMD</sequence>
<accession>A0AAE0Y4Q6</accession>
<dbReference type="PRINTS" id="PR00385">
    <property type="entry name" value="P450"/>
</dbReference>
<evidence type="ECO:0000256" key="1">
    <source>
        <dbReference type="ARBA" id="ARBA00001971"/>
    </source>
</evidence>
<evidence type="ECO:0000256" key="8">
    <source>
        <dbReference type="RuleBase" id="RU000461"/>
    </source>
</evidence>
<dbReference type="GO" id="GO:0005737">
    <property type="term" value="C:cytoplasm"/>
    <property type="evidence" value="ECO:0007669"/>
    <property type="project" value="TreeGrafter"/>
</dbReference>
<dbReference type="GO" id="GO:0008395">
    <property type="term" value="F:steroid hydroxylase activity"/>
    <property type="evidence" value="ECO:0007669"/>
    <property type="project" value="TreeGrafter"/>
</dbReference>
<dbReference type="Proteomes" id="UP001283361">
    <property type="component" value="Unassembled WGS sequence"/>
</dbReference>
<reference evidence="10" key="1">
    <citation type="journal article" date="2023" name="G3 (Bethesda)">
        <title>A reference genome for the long-term kleptoplast-retaining sea slug Elysia crispata morphotype clarki.</title>
        <authorList>
            <person name="Eastman K.E."/>
            <person name="Pendleton A.L."/>
            <person name="Shaikh M.A."/>
            <person name="Suttiyut T."/>
            <person name="Ogas R."/>
            <person name="Tomko P."/>
            <person name="Gavelis G."/>
            <person name="Widhalm J.R."/>
            <person name="Wisecaver J.H."/>
        </authorList>
    </citation>
    <scope>NUCLEOTIDE SEQUENCE</scope>
    <source>
        <strain evidence="10">ECLA1</strain>
    </source>
</reference>
<evidence type="ECO:0008006" key="12">
    <source>
        <dbReference type="Google" id="ProtNLM"/>
    </source>
</evidence>
<proteinExistence type="inferred from homology"/>
<evidence type="ECO:0000256" key="4">
    <source>
        <dbReference type="ARBA" id="ARBA00023002"/>
    </source>
</evidence>
<dbReference type="SUPFAM" id="SSF48264">
    <property type="entry name" value="Cytochrome P450"/>
    <property type="match status" value="1"/>
</dbReference>
<dbReference type="AlphaFoldDB" id="A0AAE0Y4Q6"/>
<dbReference type="InterPro" id="IPR050182">
    <property type="entry name" value="Cytochrome_P450_fam2"/>
</dbReference>
<dbReference type="InterPro" id="IPR002401">
    <property type="entry name" value="Cyt_P450_E_grp-I"/>
</dbReference>
<feature type="binding site" description="axial binding residue" evidence="7">
    <location>
        <position position="445"/>
    </location>
    <ligand>
        <name>heme</name>
        <dbReference type="ChEBI" id="CHEBI:30413"/>
    </ligand>
    <ligandPart>
        <name>Fe</name>
        <dbReference type="ChEBI" id="CHEBI:18248"/>
    </ligandPart>
</feature>
<organism evidence="10 11">
    <name type="scientific">Elysia crispata</name>
    <name type="common">lettuce slug</name>
    <dbReference type="NCBI Taxonomy" id="231223"/>
    <lineage>
        <taxon>Eukaryota</taxon>
        <taxon>Metazoa</taxon>
        <taxon>Spiralia</taxon>
        <taxon>Lophotrochozoa</taxon>
        <taxon>Mollusca</taxon>
        <taxon>Gastropoda</taxon>
        <taxon>Heterobranchia</taxon>
        <taxon>Euthyneura</taxon>
        <taxon>Panpulmonata</taxon>
        <taxon>Sacoglossa</taxon>
        <taxon>Placobranchoidea</taxon>
        <taxon>Plakobranchidae</taxon>
        <taxon>Elysia</taxon>
    </lineage>
</organism>
<keyword evidence="5 7" id="KW-0408">Iron</keyword>
<dbReference type="PROSITE" id="PS00086">
    <property type="entry name" value="CYTOCHROME_P450"/>
    <property type="match status" value="1"/>
</dbReference>
<dbReference type="EMBL" id="JAWDGP010006922">
    <property type="protein sequence ID" value="KAK3733030.1"/>
    <property type="molecule type" value="Genomic_DNA"/>
</dbReference>
<evidence type="ECO:0000256" key="2">
    <source>
        <dbReference type="ARBA" id="ARBA00010617"/>
    </source>
</evidence>
<keyword evidence="11" id="KW-1185">Reference proteome</keyword>
<keyword evidence="9" id="KW-0472">Membrane</keyword>
<dbReference type="FunFam" id="1.10.630.10:FF:000036">
    <property type="entry name" value="CYtochrome P450 family"/>
    <property type="match status" value="1"/>
</dbReference>
<keyword evidence="3 7" id="KW-0479">Metal-binding</keyword>
<evidence type="ECO:0000256" key="9">
    <source>
        <dbReference type="SAM" id="Phobius"/>
    </source>
</evidence>
<dbReference type="InterPro" id="IPR001128">
    <property type="entry name" value="Cyt_P450"/>
</dbReference>
<keyword evidence="6 8" id="KW-0503">Monooxygenase</keyword>
<evidence type="ECO:0000313" key="11">
    <source>
        <dbReference type="Proteomes" id="UP001283361"/>
    </source>
</evidence>
<protein>
    <recommendedName>
        <fullName evidence="12">Cytochrome P450</fullName>
    </recommendedName>
</protein>
<dbReference type="Pfam" id="PF00067">
    <property type="entry name" value="p450"/>
    <property type="match status" value="1"/>
</dbReference>
<keyword evidence="7 8" id="KW-0349">Heme</keyword>
<dbReference type="GO" id="GO:0006082">
    <property type="term" value="P:organic acid metabolic process"/>
    <property type="evidence" value="ECO:0007669"/>
    <property type="project" value="TreeGrafter"/>
</dbReference>
<dbReference type="InterPro" id="IPR017972">
    <property type="entry name" value="Cyt_P450_CS"/>
</dbReference>
<dbReference type="InterPro" id="IPR036396">
    <property type="entry name" value="Cyt_P450_sf"/>
</dbReference>
<gene>
    <name evidence="10" type="ORF">RRG08_002632</name>
</gene>
<evidence type="ECO:0000256" key="3">
    <source>
        <dbReference type="ARBA" id="ARBA00022723"/>
    </source>
</evidence>
<dbReference type="PRINTS" id="PR00463">
    <property type="entry name" value="EP450I"/>
</dbReference>
<evidence type="ECO:0000256" key="7">
    <source>
        <dbReference type="PIRSR" id="PIRSR602401-1"/>
    </source>
</evidence>
<name>A0AAE0Y4Q6_9GAST</name>
<feature type="transmembrane region" description="Helical" evidence="9">
    <location>
        <begin position="12"/>
        <end position="31"/>
    </location>
</feature>
<evidence type="ECO:0000256" key="6">
    <source>
        <dbReference type="ARBA" id="ARBA00023033"/>
    </source>
</evidence>
<dbReference type="GO" id="GO:0006805">
    <property type="term" value="P:xenobiotic metabolic process"/>
    <property type="evidence" value="ECO:0007669"/>
    <property type="project" value="TreeGrafter"/>
</dbReference>
<comment type="similarity">
    <text evidence="2 8">Belongs to the cytochrome P450 family.</text>
</comment>
<comment type="caution">
    <text evidence="10">The sequence shown here is derived from an EMBL/GenBank/DDBJ whole genome shotgun (WGS) entry which is preliminary data.</text>
</comment>